<keyword evidence="2 5" id="KW-0812">Transmembrane</keyword>
<comment type="caution">
    <text evidence="8">The sequence shown here is derived from an EMBL/GenBank/DDBJ whole genome shotgun (WGS) entry which is preliminary data.</text>
</comment>
<evidence type="ECO:0000256" key="3">
    <source>
        <dbReference type="ARBA" id="ARBA00022989"/>
    </source>
</evidence>
<accession>A0A645DNP3</accession>
<evidence type="ECO:0000259" key="7">
    <source>
        <dbReference type="Pfam" id="PF12773"/>
    </source>
</evidence>
<name>A0A645DNP3_9ZZZZ</name>
<dbReference type="Pfam" id="PF05154">
    <property type="entry name" value="TM2"/>
    <property type="match status" value="1"/>
</dbReference>
<proteinExistence type="predicted"/>
<keyword evidence="4 5" id="KW-0472">Membrane</keyword>
<sequence>MFCRNCGREIGEGNNVCTSCGVPSGNGYNFCPRCGHPTDELAIYCTNCGSPLTNRQGARPAAPMATVSKNRVAAGLLGIFLGGLGVHNFYLGYNEKGIWQVILFVLCCGVPSSIWGFVEGILILTGKISTDAAGNPLSD</sequence>
<feature type="domain" description="DZANK-type" evidence="7">
    <location>
        <begin position="3"/>
        <end position="49"/>
    </location>
</feature>
<feature type="domain" description="TM2" evidence="6">
    <location>
        <begin position="68"/>
        <end position="121"/>
    </location>
</feature>
<evidence type="ECO:0008006" key="9">
    <source>
        <dbReference type="Google" id="ProtNLM"/>
    </source>
</evidence>
<feature type="transmembrane region" description="Helical" evidence="5">
    <location>
        <begin position="72"/>
        <end position="91"/>
    </location>
</feature>
<dbReference type="AlphaFoldDB" id="A0A645DNP3"/>
<evidence type="ECO:0000256" key="2">
    <source>
        <dbReference type="ARBA" id="ARBA00022692"/>
    </source>
</evidence>
<evidence type="ECO:0000256" key="5">
    <source>
        <dbReference type="SAM" id="Phobius"/>
    </source>
</evidence>
<gene>
    <name evidence="8" type="ORF">SDC9_137988</name>
</gene>
<feature type="transmembrane region" description="Helical" evidence="5">
    <location>
        <begin position="97"/>
        <end position="118"/>
    </location>
</feature>
<dbReference type="Pfam" id="PF12773">
    <property type="entry name" value="DZR"/>
    <property type="match status" value="1"/>
</dbReference>
<evidence type="ECO:0000313" key="8">
    <source>
        <dbReference type="EMBL" id="MPM90865.1"/>
    </source>
</evidence>
<keyword evidence="3 5" id="KW-1133">Transmembrane helix</keyword>
<dbReference type="InterPro" id="IPR007829">
    <property type="entry name" value="TM2"/>
</dbReference>
<reference evidence="8" key="1">
    <citation type="submission" date="2019-08" db="EMBL/GenBank/DDBJ databases">
        <authorList>
            <person name="Kucharzyk K."/>
            <person name="Murdoch R.W."/>
            <person name="Higgins S."/>
            <person name="Loffler F."/>
        </authorList>
    </citation>
    <scope>NUCLEOTIDE SEQUENCE</scope>
</reference>
<evidence type="ECO:0000256" key="4">
    <source>
        <dbReference type="ARBA" id="ARBA00023136"/>
    </source>
</evidence>
<organism evidence="8">
    <name type="scientific">bioreactor metagenome</name>
    <dbReference type="NCBI Taxonomy" id="1076179"/>
    <lineage>
        <taxon>unclassified sequences</taxon>
        <taxon>metagenomes</taxon>
        <taxon>ecological metagenomes</taxon>
    </lineage>
</organism>
<dbReference type="EMBL" id="VSSQ01038009">
    <property type="protein sequence ID" value="MPM90865.1"/>
    <property type="molecule type" value="Genomic_DNA"/>
</dbReference>
<protein>
    <recommendedName>
        <fullName evidence="9">TM2 domain-containing protein</fullName>
    </recommendedName>
</protein>
<evidence type="ECO:0000259" key="6">
    <source>
        <dbReference type="Pfam" id="PF05154"/>
    </source>
</evidence>
<comment type="subcellular location">
    <subcellularLocation>
        <location evidence="1">Membrane</location>
        <topology evidence="1">Multi-pass membrane protein</topology>
    </subcellularLocation>
</comment>
<dbReference type="InterPro" id="IPR025874">
    <property type="entry name" value="DZR"/>
</dbReference>
<evidence type="ECO:0000256" key="1">
    <source>
        <dbReference type="ARBA" id="ARBA00004141"/>
    </source>
</evidence>
<dbReference type="GO" id="GO:0016020">
    <property type="term" value="C:membrane"/>
    <property type="evidence" value="ECO:0007669"/>
    <property type="project" value="UniProtKB-SubCell"/>
</dbReference>